<dbReference type="InterPro" id="IPR045063">
    <property type="entry name" value="Dynamin_N"/>
</dbReference>
<evidence type="ECO:0000259" key="4">
    <source>
        <dbReference type="PROSITE" id="PS51718"/>
    </source>
</evidence>
<sequence length="238" mass="25904">MLRWLRRRRRSRSGPGVAPVTEKLKELYREKLLPVEKFYRFQEFQSAPLEEADFDGKPMVLVMGQYSSGKTTFIQYLLEQEIPGARVGPEPTTDSFVAVMHGDTPELIPGNALVVDPKKPFRKLSPFGNGFLNRFVCAQIPNQVLESITLIDTPGIMAGAQHRVCRGKGGPQKQGGGPKKRGGAGGAPKKRGVPQNPPPERREPKIGNVVPKGKGGGRSRIWGKGGSQKSGGGPQKSI</sequence>
<dbReference type="Pfam" id="PF00350">
    <property type="entry name" value="Dynamin_N"/>
    <property type="match status" value="1"/>
</dbReference>
<gene>
    <name evidence="6" type="primary">LOC113994022</name>
</gene>
<proteinExistence type="predicted"/>
<keyword evidence="2" id="KW-0472">Membrane</keyword>
<dbReference type="PROSITE" id="PS51718">
    <property type="entry name" value="G_DYNAMIN_2"/>
    <property type="match status" value="1"/>
</dbReference>
<evidence type="ECO:0000256" key="2">
    <source>
        <dbReference type="ARBA" id="ARBA00023136"/>
    </source>
</evidence>
<accession>A0A7R5KCP1</accession>
<dbReference type="Proteomes" id="UP000504627">
    <property type="component" value="Unplaced"/>
</dbReference>
<dbReference type="AlphaFoldDB" id="A0A7R5KCP1"/>
<evidence type="ECO:0000313" key="5">
    <source>
        <dbReference type="Proteomes" id="UP000504627"/>
    </source>
</evidence>
<feature type="region of interest" description="Disordered" evidence="3">
    <location>
        <begin position="164"/>
        <end position="238"/>
    </location>
</feature>
<dbReference type="GO" id="GO:0012505">
    <property type="term" value="C:endomembrane system"/>
    <property type="evidence" value="ECO:0007669"/>
    <property type="project" value="UniProtKB-SubCell"/>
</dbReference>
<evidence type="ECO:0000256" key="3">
    <source>
        <dbReference type="SAM" id="MobiDB-lite"/>
    </source>
</evidence>
<protein>
    <submittedName>
        <fullName evidence="6">EH domain-containing protein 2-like</fullName>
    </submittedName>
</protein>
<keyword evidence="5" id="KW-1185">Reference proteome</keyword>
<dbReference type="GO" id="GO:0005525">
    <property type="term" value="F:GTP binding"/>
    <property type="evidence" value="ECO:0007669"/>
    <property type="project" value="InterPro"/>
</dbReference>
<dbReference type="InterPro" id="IPR051943">
    <property type="entry name" value="TRAFAC_Dynamin-like_GTPase"/>
</dbReference>
<dbReference type="InParanoid" id="A0A7R5KCP1"/>
<dbReference type="GeneID" id="113994022"/>
<dbReference type="Gene3D" id="3.40.50.300">
    <property type="entry name" value="P-loop containing nucleotide triphosphate hydrolases"/>
    <property type="match status" value="1"/>
</dbReference>
<feature type="compositionally biased region" description="Gly residues" evidence="3">
    <location>
        <begin position="167"/>
        <end position="177"/>
    </location>
</feature>
<dbReference type="InterPro" id="IPR030381">
    <property type="entry name" value="G_DYNAMIN_dom"/>
</dbReference>
<dbReference type="PANTHER" id="PTHR43681">
    <property type="entry name" value="TRANSMEMBRANE GTPASE FZO"/>
    <property type="match status" value="1"/>
</dbReference>
<organism evidence="5 6">
    <name type="scientific">Pipra filicauda</name>
    <name type="common">Wire-tailed manakin</name>
    <dbReference type="NCBI Taxonomy" id="649802"/>
    <lineage>
        <taxon>Eukaryota</taxon>
        <taxon>Metazoa</taxon>
        <taxon>Chordata</taxon>
        <taxon>Craniata</taxon>
        <taxon>Vertebrata</taxon>
        <taxon>Euteleostomi</taxon>
        <taxon>Archelosauria</taxon>
        <taxon>Archosauria</taxon>
        <taxon>Dinosauria</taxon>
        <taxon>Saurischia</taxon>
        <taxon>Theropoda</taxon>
        <taxon>Coelurosauria</taxon>
        <taxon>Aves</taxon>
        <taxon>Neognathae</taxon>
        <taxon>Neoaves</taxon>
        <taxon>Telluraves</taxon>
        <taxon>Australaves</taxon>
        <taxon>Passeriformes</taxon>
        <taxon>Pipridae</taxon>
        <taxon>Pipra</taxon>
    </lineage>
</organism>
<dbReference type="InterPro" id="IPR027417">
    <property type="entry name" value="P-loop_NTPase"/>
</dbReference>
<dbReference type="Gene3D" id="1.10.268.20">
    <property type="match status" value="1"/>
</dbReference>
<feature type="compositionally biased region" description="Basic residues" evidence="3">
    <location>
        <begin position="178"/>
        <end position="192"/>
    </location>
</feature>
<evidence type="ECO:0000256" key="1">
    <source>
        <dbReference type="ARBA" id="ARBA00004184"/>
    </source>
</evidence>
<reference evidence="6" key="1">
    <citation type="submission" date="2025-08" db="UniProtKB">
        <authorList>
            <consortium name="RefSeq"/>
        </authorList>
    </citation>
    <scope>IDENTIFICATION</scope>
    <source>
        <tissue evidence="6">Muscle</tissue>
    </source>
</reference>
<comment type="subcellular location">
    <subcellularLocation>
        <location evidence="1">Endomembrane system</location>
        <topology evidence="1">Peripheral membrane protein</topology>
    </subcellularLocation>
</comment>
<name>A0A7R5KCP1_9PASS</name>
<dbReference type="Pfam" id="PF16880">
    <property type="entry name" value="EHD_N"/>
    <property type="match status" value="1"/>
</dbReference>
<dbReference type="RefSeq" id="XP_039234742.1">
    <property type="nucleotide sequence ID" value="XM_039378808.1"/>
</dbReference>
<dbReference type="SUPFAM" id="SSF52540">
    <property type="entry name" value="P-loop containing nucleoside triphosphate hydrolases"/>
    <property type="match status" value="1"/>
</dbReference>
<dbReference type="InterPro" id="IPR031692">
    <property type="entry name" value="EHD_N"/>
</dbReference>
<evidence type="ECO:0000313" key="6">
    <source>
        <dbReference type="RefSeq" id="XP_039234742.1"/>
    </source>
</evidence>
<dbReference type="PANTHER" id="PTHR43681:SF1">
    <property type="entry name" value="SARCALUMENIN"/>
    <property type="match status" value="1"/>
</dbReference>
<feature type="domain" description="Dynamin-type G" evidence="4">
    <location>
        <begin position="54"/>
        <end position="156"/>
    </location>
</feature>
<feature type="compositionally biased region" description="Gly residues" evidence="3">
    <location>
        <begin position="213"/>
        <end position="238"/>
    </location>
</feature>